<reference evidence="3 4" key="1">
    <citation type="submission" date="2019-03" db="EMBL/GenBank/DDBJ databases">
        <title>Genomic Encyclopedia of Type Strains, Phase IV (KMG-IV): sequencing the most valuable type-strain genomes for metagenomic binning, comparative biology and taxonomic classification.</title>
        <authorList>
            <person name="Goeker M."/>
        </authorList>
    </citation>
    <scope>NUCLEOTIDE SEQUENCE [LARGE SCALE GENOMIC DNA]</scope>
    <source>
        <strain evidence="3 4">DSM 45765</strain>
    </source>
</reference>
<gene>
    <name evidence="3" type="ORF">EV191_12329</name>
</gene>
<dbReference type="Pfam" id="PF00582">
    <property type="entry name" value="Usp"/>
    <property type="match status" value="2"/>
</dbReference>
<feature type="domain" description="UspA" evidence="2">
    <location>
        <begin position="156"/>
        <end position="200"/>
    </location>
</feature>
<dbReference type="SUPFAM" id="SSF52402">
    <property type="entry name" value="Adenine nucleotide alpha hydrolases-like"/>
    <property type="match status" value="2"/>
</dbReference>
<evidence type="ECO:0000256" key="1">
    <source>
        <dbReference type="ARBA" id="ARBA00008791"/>
    </source>
</evidence>
<dbReference type="PANTHER" id="PTHR46268:SF6">
    <property type="entry name" value="UNIVERSAL STRESS PROTEIN UP12"/>
    <property type="match status" value="1"/>
</dbReference>
<protein>
    <submittedName>
        <fullName evidence="3">Nucleotide-binding universal stress UspA family protein</fullName>
    </submittedName>
</protein>
<dbReference type="InterPro" id="IPR006016">
    <property type="entry name" value="UspA"/>
</dbReference>
<evidence type="ECO:0000313" key="3">
    <source>
        <dbReference type="EMBL" id="TCP42630.1"/>
    </source>
</evidence>
<dbReference type="PANTHER" id="PTHR46268">
    <property type="entry name" value="STRESS RESPONSE PROTEIN NHAX"/>
    <property type="match status" value="1"/>
</dbReference>
<sequence length="226" mass="23445">MSTVTPVDGAIVVGVDGSESATRAVRWAAKLAASRGIALHLVHGFGVVAGRADAEPSPDSFLGSMKRQGFSLLTEAEKVVTDAHDDLVATTSLRNEPPITVLKKLSRSAHMIVLGSSGLGGFEGMLLGSTAVAVVSYARCPVVVVRGREEIPADSPVVVGIDGSPVTERAIAAAFDEAARLEVGLVAVHAWSDTSYDSVFGTSPLFIYTDSPADNERQVLTESLAG</sequence>
<evidence type="ECO:0000313" key="4">
    <source>
        <dbReference type="Proteomes" id="UP000294911"/>
    </source>
</evidence>
<evidence type="ECO:0000259" key="2">
    <source>
        <dbReference type="Pfam" id="PF00582"/>
    </source>
</evidence>
<dbReference type="InterPro" id="IPR014729">
    <property type="entry name" value="Rossmann-like_a/b/a_fold"/>
</dbReference>
<comment type="caution">
    <text evidence="3">The sequence shown here is derived from an EMBL/GenBank/DDBJ whole genome shotgun (WGS) entry which is preliminary data.</text>
</comment>
<dbReference type="AlphaFoldDB" id="A0A4R2Q282"/>
<accession>A0A4R2Q282</accession>
<dbReference type="PRINTS" id="PR01438">
    <property type="entry name" value="UNVRSLSTRESS"/>
</dbReference>
<dbReference type="Proteomes" id="UP000294911">
    <property type="component" value="Unassembled WGS sequence"/>
</dbReference>
<proteinExistence type="inferred from homology"/>
<feature type="domain" description="UspA" evidence="2">
    <location>
        <begin position="11"/>
        <end position="146"/>
    </location>
</feature>
<dbReference type="Gene3D" id="3.40.50.620">
    <property type="entry name" value="HUPs"/>
    <property type="match status" value="2"/>
</dbReference>
<organism evidence="3 4">
    <name type="scientific">Tamaricihabitans halophyticus</name>
    <dbReference type="NCBI Taxonomy" id="1262583"/>
    <lineage>
        <taxon>Bacteria</taxon>
        <taxon>Bacillati</taxon>
        <taxon>Actinomycetota</taxon>
        <taxon>Actinomycetes</taxon>
        <taxon>Pseudonocardiales</taxon>
        <taxon>Pseudonocardiaceae</taxon>
        <taxon>Tamaricihabitans</taxon>
    </lineage>
</organism>
<comment type="similarity">
    <text evidence="1">Belongs to the universal stress protein A family.</text>
</comment>
<name>A0A4R2Q282_9PSEU</name>
<keyword evidence="4" id="KW-1185">Reference proteome</keyword>
<dbReference type="InterPro" id="IPR006015">
    <property type="entry name" value="Universal_stress_UspA"/>
</dbReference>
<dbReference type="EMBL" id="SLXQ01000023">
    <property type="protein sequence ID" value="TCP42630.1"/>
    <property type="molecule type" value="Genomic_DNA"/>
</dbReference>